<gene>
    <name evidence="2" type="ORF">CLOBOL_03703</name>
</gene>
<sequence length="101" mass="11805">MRVLPCIRLEQSELKRPLRIKPGPMVRTRYARIRKRVFSYHIRFLFLAAPAAFRPNTALHDAARFIPSLYIQQNQIKHKPFLQNHGPLNHGSYQVMGTTNP</sequence>
<accession>A8RTK4</accession>
<name>A8RTK4_ENTBW</name>
<dbReference type="HOGENOM" id="CLU_2286571_0_0_9"/>
<dbReference type="Proteomes" id="UP000005396">
    <property type="component" value="Unassembled WGS sequence"/>
</dbReference>
<dbReference type="EMBL" id="ABCC02000033">
    <property type="protein sequence ID" value="EDP15532.1"/>
    <property type="molecule type" value="Genomic_DNA"/>
</dbReference>
<reference evidence="2 3" key="2">
    <citation type="submission" date="2007-09" db="EMBL/GenBank/DDBJ databases">
        <title>Draft genome sequence of Clostridium bolteae (ATCC BAA-613).</title>
        <authorList>
            <person name="Sudarsanam P."/>
            <person name="Ley R."/>
            <person name="Guruge J."/>
            <person name="Turnbaugh P.J."/>
            <person name="Mahowald M."/>
            <person name="Liep D."/>
            <person name="Gordon J."/>
        </authorList>
    </citation>
    <scope>NUCLEOTIDE SEQUENCE [LARGE SCALE GENOMIC DNA]</scope>
    <source>
        <strain evidence="3">ATCC BAA-613 / DSM 15670 / CCUG 46953 / JCM 12243 / WAL 16351</strain>
    </source>
</reference>
<evidence type="ECO:0000313" key="2">
    <source>
        <dbReference type="EMBL" id="EDP15532.1"/>
    </source>
</evidence>
<feature type="region of interest" description="Disordered" evidence="1">
    <location>
        <begin position="81"/>
        <end position="101"/>
    </location>
</feature>
<dbReference type="AlphaFoldDB" id="A8RTK4"/>
<evidence type="ECO:0000256" key="1">
    <source>
        <dbReference type="SAM" id="MobiDB-lite"/>
    </source>
</evidence>
<feature type="compositionally biased region" description="Polar residues" evidence="1">
    <location>
        <begin position="91"/>
        <end position="101"/>
    </location>
</feature>
<organism evidence="2 3">
    <name type="scientific">Enterocloster bolteae (strain ATCC BAA-613 / DSM 15670 / CCUG 46953 / JCM 12243 / WAL 16351)</name>
    <name type="common">Clostridium bolteae</name>
    <dbReference type="NCBI Taxonomy" id="411902"/>
    <lineage>
        <taxon>Bacteria</taxon>
        <taxon>Bacillati</taxon>
        <taxon>Bacillota</taxon>
        <taxon>Clostridia</taxon>
        <taxon>Lachnospirales</taxon>
        <taxon>Lachnospiraceae</taxon>
        <taxon>Enterocloster</taxon>
    </lineage>
</organism>
<protein>
    <submittedName>
        <fullName evidence="2">Uncharacterized protein</fullName>
    </submittedName>
</protein>
<reference evidence="2 3" key="1">
    <citation type="submission" date="2007-08" db="EMBL/GenBank/DDBJ databases">
        <authorList>
            <person name="Fulton L."/>
            <person name="Clifton S."/>
            <person name="Fulton B."/>
            <person name="Xu J."/>
            <person name="Minx P."/>
            <person name="Pepin K.H."/>
            <person name="Johnson M."/>
            <person name="Thiruvilangam P."/>
            <person name="Bhonagiri V."/>
            <person name="Nash W.E."/>
            <person name="Mardis E.R."/>
            <person name="Wilson R.K."/>
        </authorList>
    </citation>
    <scope>NUCLEOTIDE SEQUENCE [LARGE SCALE GENOMIC DNA]</scope>
    <source>
        <strain evidence="3">ATCC BAA-613 / DSM 15670 / CCUG 46953 / JCM 12243 / WAL 16351</strain>
    </source>
</reference>
<dbReference type="PaxDb" id="411902-CLOBOL_03703"/>
<evidence type="ECO:0000313" key="3">
    <source>
        <dbReference type="Proteomes" id="UP000005396"/>
    </source>
</evidence>
<proteinExistence type="predicted"/>
<comment type="caution">
    <text evidence="2">The sequence shown here is derived from an EMBL/GenBank/DDBJ whole genome shotgun (WGS) entry which is preliminary data.</text>
</comment>